<dbReference type="AlphaFoldDB" id="A0A5R8KFU8"/>
<dbReference type="PANTHER" id="PTHR48097">
    <property type="entry name" value="L-THREONINE ALDOLASE-RELATED"/>
    <property type="match status" value="1"/>
</dbReference>
<dbReference type="GO" id="GO:0008732">
    <property type="term" value="F:L-allo-threonine aldolase activity"/>
    <property type="evidence" value="ECO:0007669"/>
    <property type="project" value="RHEA"/>
</dbReference>
<dbReference type="OrthoDB" id="9774495at2"/>
<dbReference type="RefSeq" id="WP_138085986.1">
    <property type="nucleotide sequence ID" value="NZ_VAUV01000006.1"/>
</dbReference>
<keyword evidence="4" id="KW-0456">Lyase</keyword>
<proteinExistence type="inferred from homology"/>
<comment type="catalytic activity">
    <reaction evidence="4">
        <text>L-threonine = acetaldehyde + glycine</text>
        <dbReference type="Rhea" id="RHEA:19625"/>
        <dbReference type="ChEBI" id="CHEBI:15343"/>
        <dbReference type="ChEBI" id="CHEBI:57305"/>
        <dbReference type="ChEBI" id="CHEBI:57926"/>
        <dbReference type="EC" id="4.1.2.48"/>
    </reaction>
</comment>
<dbReference type="CDD" id="cd06502">
    <property type="entry name" value="TA_like"/>
    <property type="match status" value="1"/>
</dbReference>
<feature type="domain" description="Aromatic amino acid beta-eliminating lyase/threonine aldolase" evidence="5">
    <location>
        <begin position="7"/>
        <end position="295"/>
    </location>
</feature>
<comment type="caution">
    <text evidence="6">The sequence shown here is derived from an EMBL/GenBank/DDBJ whole genome shotgun (WGS) entry which is preliminary data.</text>
</comment>
<dbReference type="EC" id="4.1.2.48" evidence="4"/>
<dbReference type="PIRSF" id="PIRSF038940">
    <property type="entry name" value="Low_specificity_LTA"/>
    <property type="match status" value="1"/>
</dbReference>
<dbReference type="GO" id="GO:0006567">
    <property type="term" value="P:L-threonine catabolic process"/>
    <property type="evidence" value="ECO:0007669"/>
    <property type="project" value="UniProtKB-UniRule"/>
</dbReference>
<keyword evidence="3 4" id="KW-0663">Pyridoxal phosphate</keyword>
<dbReference type="EMBL" id="VAUV01000006">
    <property type="protein sequence ID" value="TLD71156.1"/>
    <property type="molecule type" value="Genomic_DNA"/>
</dbReference>
<evidence type="ECO:0000259" key="5">
    <source>
        <dbReference type="Pfam" id="PF01212"/>
    </source>
</evidence>
<comment type="catalytic activity">
    <reaction evidence="4">
        <text>L-allo-threonine = acetaldehyde + glycine</text>
        <dbReference type="Rhea" id="RHEA:26209"/>
        <dbReference type="ChEBI" id="CHEBI:15343"/>
        <dbReference type="ChEBI" id="CHEBI:57305"/>
        <dbReference type="ChEBI" id="CHEBI:58585"/>
        <dbReference type="EC" id="4.1.2.48"/>
    </reaction>
</comment>
<evidence type="ECO:0000256" key="4">
    <source>
        <dbReference type="PIRNR" id="PIRNR038940"/>
    </source>
</evidence>
<dbReference type="Pfam" id="PF01212">
    <property type="entry name" value="Beta_elim_lyase"/>
    <property type="match status" value="1"/>
</dbReference>
<dbReference type="InterPro" id="IPR015421">
    <property type="entry name" value="PyrdxlP-dep_Trfase_major"/>
</dbReference>
<protein>
    <recommendedName>
        <fullName evidence="4">L-threonine aldolase</fullName>
        <ecNumber evidence="4">4.1.2.48</ecNumber>
    </recommendedName>
</protein>
<reference evidence="6 7" key="1">
    <citation type="submission" date="2019-05" db="EMBL/GenBank/DDBJ databases">
        <title>Verrucobacter flavum gen. nov., sp. nov. a new member of the family Verrucomicrobiaceae.</title>
        <authorList>
            <person name="Szuroczki S."/>
            <person name="Abbaszade G."/>
            <person name="Szabo A."/>
            <person name="Felfoldi T."/>
            <person name="Schumann P."/>
            <person name="Boka K."/>
            <person name="Keki Z."/>
            <person name="Toumi M."/>
            <person name="Toth E."/>
        </authorList>
    </citation>
    <scope>NUCLEOTIDE SEQUENCE [LARGE SCALE GENOMIC DNA]</scope>
    <source>
        <strain evidence="6 7">MG-N-17</strain>
    </source>
</reference>
<comment type="cofactor">
    <cofactor evidence="1 4">
        <name>pyridoxal 5'-phosphate</name>
        <dbReference type="ChEBI" id="CHEBI:597326"/>
    </cofactor>
</comment>
<dbReference type="SUPFAM" id="SSF53383">
    <property type="entry name" value="PLP-dependent transferases"/>
    <property type="match status" value="1"/>
</dbReference>
<dbReference type="Gene3D" id="3.40.640.10">
    <property type="entry name" value="Type I PLP-dependent aspartate aminotransferase-like (Major domain)"/>
    <property type="match status" value="1"/>
</dbReference>
<dbReference type="Proteomes" id="UP000306196">
    <property type="component" value="Unassembled WGS sequence"/>
</dbReference>
<gene>
    <name evidence="6" type="ORF">FEM03_09610</name>
</gene>
<sequence>MIAPGCQFASDNTAGICPEAWEAMAEANQGFHSSYGDDPFTRKACDQLRDLFETDCDVYFVFTGTAANALALASLCQSYHSVIAHQAAHVETDECGAPEFFSNGSKILLASGEAGKCDVVDVQRLITQRKDLHYPKPKVLSVSQSTEFGTIYQPSELQTLWDGVKGHCVHLHMDGARFANAVASLDASPADITWRSGVEVLCFGGTKMGMAMTEAVVFFNKSLSEDFSWRCKQAGQLNSKMRFASAQWHRLLENGLWLKHARHANELAQSLARGLQAIAGVQLLHEVQANAVFAKLTPEVETRLREAGWKFYQFIGGGARFMCSWKTTQADVDALLADAAGFSV</sequence>
<name>A0A5R8KFU8_9BACT</name>
<dbReference type="InterPro" id="IPR001597">
    <property type="entry name" value="ArAA_b-elim_lyase/Thr_aldolase"/>
</dbReference>
<accession>A0A5R8KFU8</accession>
<evidence type="ECO:0000256" key="3">
    <source>
        <dbReference type="ARBA" id="ARBA00022898"/>
    </source>
</evidence>
<evidence type="ECO:0000313" key="6">
    <source>
        <dbReference type="EMBL" id="TLD71156.1"/>
    </source>
</evidence>
<dbReference type="Gene3D" id="3.90.1150.10">
    <property type="entry name" value="Aspartate Aminotransferase, domain 1"/>
    <property type="match status" value="1"/>
</dbReference>
<comment type="similarity">
    <text evidence="2 4">Belongs to the threonine aldolase family.</text>
</comment>
<comment type="function">
    <text evidence="4">Catalyzes the cleavage of L-allo-threonine and L-threonine to glycine and acetaldehyde.</text>
</comment>
<evidence type="ECO:0000256" key="2">
    <source>
        <dbReference type="ARBA" id="ARBA00006966"/>
    </source>
</evidence>
<dbReference type="InterPro" id="IPR015422">
    <property type="entry name" value="PyrdxlP-dep_Trfase_small"/>
</dbReference>
<dbReference type="InterPro" id="IPR026273">
    <property type="entry name" value="Low_specificity_L-TA_bact"/>
</dbReference>
<evidence type="ECO:0000313" key="7">
    <source>
        <dbReference type="Proteomes" id="UP000306196"/>
    </source>
</evidence>
<keyword evidence="7" id="KW-1185">Reference proteome</keyword>
<dbReference type="InterPro" id="IPR015424">
    <property type="entry name" value="PyrdxlP-dep_Trfase"/>
</dbReference>
<organism evidence="6 7">
    <name type="scientific">Phragmitibacter flavus</name>
    <dbReference type="NCBI Taxonomy" id="2576071"/>
    <lineage>
        <taxon>Bacteria</taxon>
        <taxon>Pseudomonadati</taxon>
        <taxon>Verrucomicrobiota</taxon>
        <taxon>Verrucomicrobiia</taxon>
        <taxon>Verrucomicrobiales</taxon>
        <taxon>Verrucomicrobiaceae</taxon>
        <taxon>Phragmitibacter</taxon>
    </lineage>
</organism>
<evidence type="ECO:0000256" key="1">
    <source>
        <dbReference type="ARBA" id="ARBA00001933"/>
    </source>
</evidence>
<dbReference type="PANTHER" id="PTHR48097:SF5">
    <property type="entry name" value="LOW SPECIFICITY L-THREONINE ALDOLASE"/>
    <property type="match status" value="1"/>
</dbReference>